<feature type="domain" description="Major facilitator superfamily (MFS) profile" evidence="6">
    <location>
        <begin position="1"/>
        <end position="431"/>
    </location>
</feature>
<dbReference type="SUPFAM" id="SSF103473">
    <property type="entry name" value="MFS general substrate transporter"/>
    <property type="match status" value="1"/>
</dbReference>
<feature type="transmembrane region" description="Helical" evidence="5">
    <location>
        <begin position="324"/>
        <end position="347"/>
    </location>
</feature>
<feature type="transmembrane region" description="Helical" evidence="5">
    <location>
        <begin position="77"/>
        <end position="95"/>
    </location>
</feature>
<dbReference type="AlphaFoldDB" id="A0A6L7G111"/>
<keyword evidence="8" id="KW-1185">Reference proteome</keyword>
<dbReference type="InterPro" id="IPR020846">
    <property type="entry name" value="MFS_dom"/>
</dbReference>
<protein>
    <submittedName>
        <fullName evidence="7">MFS transporter</fullName>
    </submittedName>
</protein>
<feature type="transmembrane region" description="Helical" evidence="5">
    <location>
        <begin position="298"/>
        <end position="318"/>
    </location>
</feature>
<keyword evidence="3 5" id="KW-1133">Transmembrane helix</keyword>
<feature type="transmembrane region" description="Helical" evidence="5">
    <location>
        <begin position="184"/>
        <end position="206"/>
    </location>
</feature>
<dbReference type="Gene3D" id="1.20.1250.20">
    <property type="entry name" value="MFS general substrate transporter like domains"/>
    <property type="match status" value="2"/>
</dbReference>
<dbReference type="RefSeq" id="WP_160893377.1">
    <property type="nucleotide sequence ID" value="NZ_WUMU01000006.1"/>
</dbReference>
<dbReference type="GO" id="GO:0015293">
    <property type="term" value="F:symporter activity"/>
    <property type="evidence" value="ECO:0007669"/>
    <property type="project" value="InterPro"/>
</dbReference>
<comment type="similarity">
    <text evidence="1">Belongs to the sodium:galactoside symporter (TC 2.A.2) family.</text>
</comment>
<name>A0A6L7G111_9RHOB</name>
<dbReference type="PANTHER" id="PTHR11328">
    <property type="entry name" value="MAJOR FACILITATOR SUPERFAMILY DOMAIN-CONTAINING PROTEIN"/>
    <property type="match status" value="1"/>
</dbReference>
<feature type="transmembrane region" description="Helical" evidence="5">
    <location>
        <begin position="150"/>
        <end position="172"/>
    </location>
</feature>
<evidence type="ECO:0000259" key="6">
    <source>
        <dbReference type="PROSITE" id="PS50850"/>
    </source>
</evidence>
<evidence type="ECO:0000313" key="7">
    <source>
        <dbReference type="EMBL" id="MXN17741.1"/>
    </source>
</evidence>
<evidence type="ECO:0000256" key="3">
    <source>
        <dbReference type="ARBA" id="ARBA00022989"/>
    </source>
</evidence>
<dbReference type="Pfam" id="PF13347">
    <property type="entry name" value="MFS_2"/>
    <property type="match status" value="1"/>
</dbReference>
<dbReference type="InterPro" id="IPR001927">
    <property type="entry name" value="Na/Gal_symport"/>
</dbReference>
<dbReference type="GO" id="GO:0006814">
    <property type="term" value="P:sodium ion transport"/>
    <property type="evidence" value="ECO:0007669"/>
    <property type="project" value="InterPro"/>
</dbReference>
<evidence type="ECO:0000256" key="2">
    <source>
        <dbReference type="ARBA" id="ARBA00022692"/>
    </source>
</evidence>
<proteinExistence type="inferred from homology"/>
<gene>
    <name evidence="7" type="ORF">GR170_07845</name>
</gene>
<feature type="transmembrane region" description="Helical" evidence="5">
    <location>
        <begin position="234"/>
        <end position="259"/>
    </location>
</feature>
<dbReference type="GO" id="GO:0005886">
    <property type="term" value="C:plasma membrane"/>
    <property type="evidence" value="ECO:0007669"/>
    <property type="project" value="TreeGrafter"/>
</dbReference>
<feature type="transmembrane region" description="Helical" evidence="5">
    <location>
        <begin position="38"/>
        <end position="56"/>
    </location>
</feature>
<dbReference type="NCBIfam" id="TIGR00792">
    <property type="entry name" value="gph"/>
    <property type="match status" value="1"/>
</dbReference>
<feature type="transmembrane region" description="Helical" evidence="5">
    <location>
        <begin position="271"/>
        <end position="291"/>
    </location>
</feature>
<reference evidence="7 8" key="1">
    <citation type="submission" date="2019-12" db="EMBL/GenBank/DDBJ databases">
        <authorList>
            <person name="Li M."/>
        </authorList>
    </citation>
    <scope>NUCLEOTIDE SEQUENCE [LARGE SCALE GENOMIC DNA]</scope>
    <source>
        <strain evidence="7 8">GBMRC 2024</strain>
    </source>
</reference>
<evidence type="ECO:0000256" key="4">
    <source>
        <dbReference type="ARBA" id="ARBA00023136"/>
    </source>
</evidence>
<dbReference type="InterPro" id="IPR036259">
    <property type="entry name" value="MFS_trans_sf"/>
</dbReference>
<keyword evidence="2 5" id="KW-0812">Transmembrane</keyword>
<dbReference type="InterPro" id="IPR039672">
    <property type="entry name" value="MFS_2"/>
</dbReference>
<feature type="transmembrane region" description="Helical" evidence="5">
    <location>
        <begin position="406"/>
        <end position="428"/>
    </location>
</feature>
<sequence length="443" mass="47950">MGSLRFKEKFGYGFGDLANNLIFNSVTTYLMFFYTDHVGLSAATASTLFLVARIWDAVSDPMMGALADRTRTRWGRFRPYLLLVPVPFAVIAVLTYSSPDLGATGKVAWACLTYFLLMTLYTAVNIPYASLAATMTRDPDERAQLTTFRMIFSFGGGMIVNLITLPLVYWWAGSAAEGGDQIGGYRFAIIVLAGLSIVFYWLCFALTRERTRPDASIAHDLRAEIRLVTTSRAWWMLLGMGISMFALGIFPFYVGMYFLKYVFLKETFASSYFTLCTLGMLAGALMNLALVRRYDRRLLAVGAGIWGAVFSLGIYLVAPGNTVLLGLFAFLSFMGTGIGAPNLWAMVGDTADDIERRSGRQIAGLTSAAVSFSMKLGLGIGGAAVGYILAAYGFQPNVAAAPATQGGILMMTGLFPAIGYLLLSLFAFGFPRPTGAVAPVTAA</sequence>
<feature type="transmembrane region" description="Helical" evidence="5">
    <location>
        <begin position="107"/>
        <end position="129"/>
    </location>
</feature>
<comment type="caution">
    <text evidence="7">The sequence shown here is derived from an EMBL/GenBank/DDBJ whole genome shotgun (WGS) entry which is preliminary data.</text>
</comment>
<dbReference type="EMBL" id="WUMU01000006">
    <property type="protein sequence ID" value="MXN17741.1"/>
    <property type="molecule type" value="Genomic_DNA"/>
</dbReference>
<accession>A0A6L7G111</accession>
<keyword evidence="4 5" id="KW-0472">Membrane</keyword>
<dbReference type="Proteomes" id="UP000477911">
    <property type="component" value="Unassembled WGS sequence"/>
</dbReference>
<evidence type="ECO:0000256" key="1">
    <source>
        <dbReference type="ARBA" id="ARBA00009617"/>
    </source>
</evidence>
<dbReference type="CDD" id="cd17332">
    <property type="entry name" value="MFS_MelB_like"/>
    <property type="match status" value="1"/>
</dbReference>
<evidence type="ECO:0000256" key="5">
    <source>
        <dbReference type="SAM" id="Phobius"/>
    </source>
</evidence>
<dbReference type="GO" id="GO:0008643">
    <property type="term" value="P:carbohydrate transport"/>
    <property type="evidence" value="ECO:0007669"/>
    <property type="project" value="InterPro"/>
</dbReference>
<organism evidence="7 8">
    <name type="scientific">Pseudooceanicola albus</name>
    <dbReference type="NCBI Taxonomy" id="2692189"/>
    <lineage>
        <taxon>Bacteria</taxon>
        <taxon>Pseudomonadati</taxon>
        <taxon>Pseudomonadota</taxon>
        <taxon>Alphaproteobacteria</taxon>
        <taxon>Rhodobacterales</taxon>
        <taxon>Paracoccaceae</taxon>
        <taxon>Pseudooceanicola</taxon>
    </lineage>
</organism>
<evidence type="ECO:0000313" key="8">
    <source>
        <dbReference type="Proteomes" id="UP000477911"/>
    </source>
</evidence>
<dbReference type="PROSITE" id="PS50850">
    <property type="entry name" value="MFS"/>
    <property type="match status" value="1"/>
</dbReference>
<dbReference type="PANTHER" id="PTHR11328:SF24">
    <property type="entry name" value="MAJOR FACILITATOR SUPERFAMILY (MFS) PROFILE DOMAIN-CONTAINING PROTEIN"/>
    <property type="match status" value="1"/>
</dbReference>
<feature type="transmembrane region" description="Helical" evidence="5">
    <location>
        <begin position="368"/>
        <end position="394"/>
    </location>
</feature>